<accession>A0A1Y6FMQ2</accession>
<dbReference type="InterPro" id="IPR050624">
    <property type="entry name" value="HTH-type_Tx_Regulator"/>
</dbReference>
<dbReference type="Pfam" id="PF00440">
    <property type="entry name" value="TetR_N"/>
    <property type="match status" value="1"/>
</dbReference>
<keyword evidence="1 2" id="KW-0238">DNA-binding</keyword>
<proteinExistence type="predicted"/>
<dbReference type="InterPro" id="IPR009057">
    <property type="entry name" value="Homeodomain-like_sf"/>
</dbReference>
<evidence type="ECO:0000313" key="4">
    <source>
        <dbReference type="EMBL" id="SMQ76185.1"/>
    </source>
</evidence>
<evidence type="ECO:0000256" key="1">
    <source>
        <dbReference type="ARBA" id="ARBA00023125"/>
    </source>
</evidence>
<dbReference type="GeneID" id="303002458"/>
<dbReference type="EMBL" id="FXWL01000002">
    <property type="protein sequence ID" value="SMQ76185.1"/>
    <property type="molecule type" value="Genomic_DNA"/>
</dbReference>
<dbReference type="PROSITE" id="PS50977">
    <property type="entry name" value="HTH_TETR_2"/>
    <property type="match status" value="1"/>
</dbReference>
<dbReference type="Proteomes" id="UP000194469">
    <property type="component" value="Unassembled WGS sequence"/>
</dbReference>
<feature type="DNA-binding region" description="H-T-H motif" evidence="2">
    <location>
        <begin position="35"/>
        <end position="54"/>
    </location>
</feature>
<dbReference type="InterPro" id="IPR001647">
    <property type="entry name" value="HTH_TetR"/>
</dbReference>
<dbReference type="PRINTS" id="PR00455">
    <property type="entry name" value="HTHTETR"/>
</dbReference>
<evidence type="ECO:0000313" key="5">
    <source>
        <dbReference type="Proteomes" id="UP000194469"/>
    </source>
</evidence>
<keyword evidence="5" id="KW-1185">Reference proteome</keyword>
<dbReference type="PANTHER" id="PTHR43479:SF11">
    <property type="entry name" value="ACREF_ENVCD OPERON REPRESSOR-RELATED"/>
    <property type="match status" value="1"/>
</dbReference>
<organism evidence="4 5">
    <name type="scientific">Sphingopyxis terrae subsp. ummariensis</name>
    <dbReference type="NCBI Taxonomy" id="429001"/>
    <lineage>
        <taxon>Bacteria</taxon>
        <taxon>Pseudomonadati</taxon>
        <taxon>Pseudomonadota</taxon>
        <taxon>Alphaproteobacteria</taxon>
        <taxon>Sphingomonadales</taxon>
        <taxon>Sphingomonadaceae</taxon>
        <taxon>Sphingopyxis</taxon>
    </lineage>
</organism>
<evidence type="ECO:0000256" key="2">
    <source>
        <dbReference type="PROSITE-ProRule" id="PRU00335"/>
    </source>
</evidence>
<reference evidence="5" key="1">
    <citation type="submission" date="2017-04" db="EMBL/GenBank/DDBJ databases">
        <authorList>
            <person name="Varghese N."/>
            <person name="Submissions S."/>
        </authorList>
    </citation>
    <scope>NUCLEOTIDE SEQUENCE [LARGE SCALE GENOMIC DNA]</scope>
    <source>
        <strain evidence="5">UI2</strain>
    </source>
</reference>
<feature type="domain" description="HTH tetR-type" evidence="3">
    <location>
        <begin position="12"/>
        <end position="72"/>
    </location>
</feature>
<name>A0A1Y6FMQ2_9SPHN</name>
<gene>
    <name evidence="4" type="ORF">SAMN06295984_1631</name>
</gene>
<dbReference type="GO" id="GO:0003677">
    <property type="term" value="F:DNA binding"/>
    <property type="evidence" value="ECO:0007669"/>
    <property type="project" value="UniProtKB-UniRule"/>
</dbReference>
<dbReference type="SUPFAM" id="SSF46689">
    <property type="entry name" value="Homeodomain-like"/>
    <property type="match status" value="1"/>
</dbReference>
<dbReference type="Gene3D" id="1.10.357.10">
    <property type="entry name" value="Tetracycline Repressor, domain 2"/>
    <property type="match status" value="1"/>
</dbReference>
<dbReference type="RefSeq" id="WP_086456734.1">
    <property type="nucleotide sequence ID" value="NZ_FXWL01000002.1"/>
</dbReference>
<evidence type="ECO:0000259" key="3">
    <source>
        <dbReference type="PROSITE" id="PS50977"/>
    </source>
</evidence>
<dbReference type="AlphaFoldDB" id="A0A1Y6FMQ2"/>
<protein>
    <submittedName>
        <fullName evidence="4">Transcriptional regulator, TetR family</fullName>
    </submittedName>
</protein>
<dbReference type="PANTHER" id="PTHR43479">
    <property type="entry name" value="ACREF/ENVCD OPERON REPRESSOR-RELATED"/>
    <property type="match status" value="1"/>
</dbReference>
<sequence>MAAQPVLSPRAARTRAALISAGFDLLAEKPIDAIPIDEVVAKAGVAKGSFFNHFADKQAFAEAIATEVRLELEDQIARANSGIADPIERIAGGMRVGAEFALSNPKRTAVLLRSHGSSTARAHPLNKGVLGDFEAACALGLLRPEAKDSGVLYWLGLCQVLMTNLIERPFGTAEANRRMADMLILGLSGLGASEDHVVRIASRLLNEDRGS</sequence>